<keyword evidence="1" id="KW-0812">Transmembrane</keyword>
<keyword evidence="1" id="KW-0472">Membrane</keyword>
<gene>
    <name evidence="2" type="ORF">OEW28_10995</name>
</gene>
<protein>
    <submittedName>
        <fullName evidence="2">DUF6476 family protein</fullName>
    </submittedName>
</protein>
<feature type="transmembrane region" description="Helical" evidence="1">
    <location>
        <begin position="22"/>
        <end position="43"/>
    </location>
</feature>
<dbReference type="InterPro" id="IPR045519">
    <property type="entry name" value="DUF6476"/>
</dbReference>
<dbReference type="Proteomes" id="UP001652542">
    <property type="component" value="Unassembled WGS sequence"/>
</dbReference>
<name>A0ABT2ZDD3_9RHOB</name>
<accession>A0ABT2ZDD3</accession>
<evidence type="ECO:0000313" key="3">
    <source>
        <dbReference type="Proteomes" id="UP001652542"/>
    </source>
</evidence>
<sequence length="106" mass="11485">MNDAPEAGPGVSPADLRFLKRLVTVLAGTMILGLITIITLLVIRLQALDRPAPVLPEAVNLPDDATPEAITFGRGWYAVVTDDDRILIFDAQSHALLSETRVDLPR</sequence>
<keyword evidence="1" id="KW-1133">Transmembrane helix</keyword>
<comment type="caution">
    <text evidence="2">The sequence shown here is derived from an EMBL/GenBank/DDBJ whole genome shotgun (WGS) entry which is preliminary data.</text>
</comment>
<dbReference type="EMBL" id="JAOWKY010000002">
    <property type="protein sequence ID" value="MCV2869153.1"/>
    <property type="molecule type" value="Genomic_DNA"/>
</dbReference>
<evidence type="ECO:0000313" key="2">
    <source>
        <dbReference type="EMBL" id="MCV2869153.1"/>
    </source>
</evidence>
<proteinExistence type="predicted"/>
<evidence type="ECO:0000256" key="1">
    <source>
        <dbReference type="SAM" id="Phobius"/>
    </source>
</evidence>
<keyword evidence="3" id="KW-1185">Reference proteome</keyword>
<dbReference type="RefSeq" id="WP_263734804.1">
    <property type="nucleotide sequence ID" value="NZ_JAOWKY010000002.1"/>
</dbReference>
<dbReference type="Pfam" id="PF20082">
    <property type="entry name" value="DUF6476"/>
    <property type="match status" value="1"/>
</dbReference>
<reference evidence="2 3" key="1">
    <citation type="submission" date="2022-10" db="EMBL/GenBank/DDBJ databases">
        <title>Defluviimonas sp. nov., isolated from ocean surface water.</title>
        <authorList>
            <person name="He W."/>
            <person name="Wang L."/>
            <person name="Zhang D.-F."/>
        </authorList>
    </citation>
    <scope>NUCLEOTIDE SEQUENCE [LARGE SCALE GENOMIC DNA]</scope>
    <source>
        <strain evidence="2 3">WL0002</strain>
    </source>
</reference>
<organism evidence="2 3">
    <name type="scientific">Albidovulum marisflavi</name>
    <dbReference type="NCBI Taxonomy" id="2984159"/>
    <lineage>
        <taxon>Bacteria</taxon>
        <taxon>Pseudomonadati</taxon>
        <taxon>Pseudomonadota</taxon>
        <taxon>Alphaproteobacteria</taxon>
        <taxon>Rhodobacterales</taxon>
        <taxon>Paracoccaceae</taxon>
        <taxon>Albidovulum</taxon>
    </lineage>
</organism>